<comment type="caution">
    <text evidence="2">The sequence shown here is derived from an EMBL/GenBank/DDBJ whole genome shotgun (WGS) entry which is preliminary data.</text>
</comment>
<evidence type="ECO:0000313" key="3">
    <source>
        <dbReference type="Proteomes" id="UP000557307"/>
    </source>
</evidence>
<accession>A0A840TJ45</accession>
<dbReference type="EMBL" id="JACHGF010000003">
    <property type="protein sequence ID" value="MBB5284216.1"/>
    <property type="molecule type" value="Genomic_DNA"/>
</dbReference>
<sequence>MKKERINDEENQQLEQDEIVQTHSNLGLMDIKPGESTFPTGTKNHSDMYDHALGEPLDDEEDEESMDELLDDLDEDDDLEGDTLDEESYDDQPERL</sequence>
<reference evidence="2 3" key="1">
    <citation type="submission" date="2020-08" db="EMBL/GenBank/DDBJ databases">
        <title>Genomic Encyclopedia of Type Strains, Phase IV (KMG-IV): sequencing the most valuable type-strain genomes for metagenomic binning, comparative biology and taxonomic classification.</title>
        <authorList>
            <person name="Goeker M."/>
        </authorList>
    </citation>
    <scope>NUCLEOTIDE SEQUENCE [LARGE SCALE GENOMIC DNA]</scope>
    <source>
        <strain evidence="2 3">DSM 105074</strain>
    </source>
</reference>
<dbReference type="Proteomes" id="UP000557307">
    <property type="component" value="Unassembled WGS sequence"/>
</dbReference>
<organism evidence="2 3">
    <name type="scientific">Rhabdobacter roseus</name>
    <dbReference type="NCBI Taxonomy" id="1655419"/>
    <lineage>
        <taxon>Bacteria</taxon>
        <taxon>Pseudomonadati</taxon>
        <taxon>Bacteroidota</taxon>
        <taxon>Cytophagia</taxon>
        <taxon>Cytophagales</taxon>
        <taxon>Cytophagaceae</taxon>
        <taxon>Rhabdobacter</taxon>
    </lineage>
</organism>
<feature type="compositionally biased region" description="Acidic residues" evidence="1">
    <location>
        <begin position="56"/>
        <end position="96"/>
    </location>
</feature>
<feature type="region of interest" description="Disordered" evidence="1">
    <location>
        <begin position="24"/>
        <end position="96"/>
    </location>
</feature>
<feature type="compositionally biased region" description="Basic and acidic residues" evidence="1">
    <location>
        <begin position="44"/>
        <end position="53"/>
    </location>
</feature>
<gene>
    <name evidence="2" type="ORF">HNQ92_002359</name>
</gene>
<evidence type="ECO:0000313" key="2">
    <source>
        <dbReference type="EMBL" id="MBB5284216.1"/>
    </source>
</evidence>
<protein>
    <submittedName>
        <fullName evidence="2">Uncharacterized protein</fullName>
    </submittedName>
</protein>
<dbReference type="AlphaFoldDB" id="A0A840TJ45"/>
<proteinExistence type="predicted"/>
<name>A0A840TJ45_9BACT</name>
<keyword evidence="3" id="KW-1185">Reference proteome</keyword>
<dbReference type="RefSeq" id="WP_184174171.1">
    <property type="nucleotide sequence ID" value="NZ_JACHGF010000003.1"/>
</dbReference>
<evidence type="ECO:0000256" key="1">
    <source>
        <dbReference type="SAM" id="MobiDB-lite"/>
    </source>
</evidence>